<protein>
    <submittedName>
        <fullName evidence="1">Uncharacterized protein</fullName>
    </submittedName>
</protein>
<comment type="caution">
    <text evidence="1">The sequence shown here is derived from an EMBL/GenBank/DDBJ whole genome shotgun (WGS) entry which is preliminary data.</text>
</comment>
<reference evidence="1" key="1">
    <citation type="submission" date="2020-05" db="EMBL/GenBank/DDBJ databases">
        <title>Large-scale comparative analyses of tick genomes elucidate their genetic diversity and vector capacities.</title>
        <authorList>
            <person name="Jia N."/>
            <person name="Wang J."/>
            <person name="Shi W."/>
            <person name="Du L."/>
            <person name="Sun Y."/>
            <person name="Zhan W."/>
            <person name="Jiang J."/>
            <person name="Wang Q."/>
            <person name="Zhang B."/>
            <person name="Ji P."/>
            <person name="Sakyi L.B."/>
            <person name="Cui X."/>
            <person name="Yuan T."/>
            <person name="Jiang B."/>
            <person name="Yang W."/>
            <person name="Lam T.T.-Y."/>
            <person name="Chang Q."/>
            <person name="Ding S."/>
            <person name="Wang X."/>
            <person name="Zhu J."/>
            <person name="Ruan X."/>
            <person name="Zhao L."/>
            <person name="Wei J."/>
            <person name="Que T."/>
            <person name="Du C."/>
            <person name="Cheng J."/>
            <person name="Dai P."/>
            <person name="Han X."/>
            <person name="Huang E."/>
            <person name="Gao Y."/>
            <person name="Liu J."/>
            <person name="Shao H."/>
            <person name="Ye R."/>
            <person name="Li L."/>
            <person name="Wei W."/>
            <person name="Wang X."/>
            <person name="Wang C."/>
            <person name="Yang T."/>
            <person name="Huo Q."/>
            <person name="Li W."/>
            <person name="Guo W."/>
            <person name="Chen H."/>
            <person name="Zhou L."/>
            <person name="Ni X."/>
            <person name="Tian J."/>
            <person name="Zhou Y."/>
            <person name="Sheng Y."/>
            <person name="Liu T."/>
            <person name="Pan Y."/>
            <person name="Xia L."/>
            <person name="Li J."/>
            <person name="Zhao F."/>
            <person name="Cao W."/>
        </authorList>
    </citation>
    <scope>NUCLEOTIDE SEQUENCE</scope>
    <source>
        <strain evidence="1">Hyas-2018</strain>
    </source>
</reference>
<dbReference type="Proteomes" id="UP000821845">
    <property type="component" value="Chromosome 3"/>
</dbReference>
<proteinExistence type="predicted"/>
<evidence type="ECO:0000313" key="2">
    <source>
        <dbReference type="Proteomes" id="UP000821845"/>
    </source>
</evidence>
<gene>
    <name evidence="1" type="ORF">HPB50_015199</name>
</gene>
<sequence>MCVYSTLRHFQGNKNCLKVFLIWNAIDILISFVCDIALYYMVQSVTSEDETPTEVTATRRLSNPKKVIEFTEVLVLAMFQQSTDHDDAGSGSYQQDASSSSLSRIAAWKAQYAQHRSRLQTIWERTLEMQSSSPADGSELQQRPHLATEARAADIAKVAPDYHGTGSVMSSPERHIGDSTTTTPESRSGASAAHTPKSHKGGPTTPAPAYPRAGSTVFLNKQERVEFSSNVENAHDNKTVDIRASGKGQPDNIDLSSSKKNQQYNRDVDAEAS</sequence>
<organism evidence="1 2">
    <name type="scientific">Hyalomma asiaticum</name>
    <name type="common">Tick</name>
    <dbReference type="NCBI Taxonomy" id="266040"/>
    <lineage>
        <taxon>Eukaryota</taxon>
        <taxon>Metazoa</taxon>
        <taxon>Ecdysozoa</taxon>
        <taxon>Arthropoda</taxon>
        <taxon>Chelicerata</taxon>
        <taxon>Arachnida</taxon>
        <taxon>Acari</taxon>
        <taxon>Parasitiformes</taxon>
        <taxon>Ixodida</taxon>
        <taxon>Ixodoidea</taxon>
        <taxon>Ixodidae</taxon>
        <taxon>Hyalomminae</taxon>
        <taxon>Hyalomma</taxon>
    </lineage>
</organism>
<accession>A0ACB7SQS0</accession>
<dbReference type="EMBL" id="CM023483">
    <property type="protein sequence ID" value="KAH6936269.1"/>
    <property type="molecule type" value="Genomic_DNA"/>
</dbReference>
<name>A0ACB7SQS0_HYAAI</name>
<evidence type="ECO:0000313" key="1">
    <source>
        <dbReference type="EMBL" id="KAH6936269.1"/>
    </source>
</evidence>
<keyword evidence="2" id="KW-1185">Reference proteome</keyword>